<evidence type="ECO:0000313" key="7">
    <source>
        <dbReference type="Proteomes" id="UP001642483"/>
    </source>
</evidence>
<feature type="compositionally biased region" description="Polar residues" evidence="4">
    <location>
        <begin position="587"/>
        <end position="607"/>
    </location>
</feature>
<comment type="caution">
    <text evidence="6">The sequence shown here is derived from an EMBL/GenBank/DDBJ whole genome shotgun (WGS) entry which is preliminary data.</text>
</comment>
<keyword evidence="7" id="KW-1185">Reference proteome</keyword>
<feature type="compositionally biased region" description="Basic and acidic residues" evidence="4">
    <location>
        <begin position="846"/>
        <end position="901"/>
    </location>
</feature>
<feature type="compositionally biased region" description="Basic and acidic residues" evidence="4">
    <location>
        <begin position="804"/>
        <end position="832"/>
    </location>
</feature>
<evidence type="ECO:0000256" key="4">
    <source>
        <dbReference type="SAM" id="MobiDB-lite"/>
    </source>
</evidence>
<evidence type="ECO:0000313" key="6">
    <source>
        <dbReference type="EMBL" id="CAK8672968.1"/>
    </source>
</evidence>
<feature type="region of interest" description="Disordered" evidence="4">
    <location>
        <begin position="328"/>
        <end position="373"/>
    </location>
</feature>
<dbReference type="CDD" id="cd12430">
    <property type="entry name" value="RRM_LARP4_5_like"/>
    <property type="match status" value="1"/>
</dbReference>
<accession>A0ABP0EZQ1</accession>
<name>A0ABP0EZQ1_CLALP</name>
<sequence length="1000" mass="109686">MNTKVTAGAAVDNVAKNDVHRGPMDGGERNEVVQPIVMLPKLEGKDLLKQVQYQLEYYFSTENLSQDPYLISQMDSEQYVPICTIANFNAIKKLTSDINLVVEALKASTLVHVDEKGERVRPIKTRCVVILRDIPEGTPLERIGELFSGPGCPKLMSCKHAAGTSWYTTFDSEEDAQAAYCYLRENQVTFQGHLVQARMKSTTHRVTTFSSQHASNRAAQEQGAPLPSAQQQQVTSPPIDYIPPPQSFVLCAQPAFPSGGHVVVSHAPPPPFITRFEPPSPGVVPTSGQQPSPPVALSAQFSPFVVAPWQPNIYAADVNVMGTFQQQNFKPSQSSQPSAMNATKSPPYSAGHRSFNQRKSTSGPQHNNPSTQVNPTAARYVLTSDPNPPSLAPDGFHQPQHFIQTDHRVAQMSGAGAHPSHYLPAVQAPFVTPNANEPHLTMMVPPQPLSAHRRGQMLHHVQHRPSNNYHHQNYVSAQNGNRGNRVNPRTSGNQTEISPRFLNKAMNQQSYGGYGHHGAYSSNRPIASNDVHHDRHFQHHSKAGGGHSDQRSRGSTPYGDKEYGESTGLNDAADYNNNYSKRPIGRTPSNGPASNGSDVNEQRNYQSGLDRRNSRQRRGRREDEKNTPAPHPSVGNTPFNLESNSFPPLPGSSENPQPGKDVQDEDADEQKSNIRTKAPTPENSAPPQKTYSEVSISSKPAPPQPAPPKLSTDGGKPTRVKNDTNEVLASKPVKGKSSHHSSAQASSKSHSKQSPLDKPDPAKSALNSSKPQQSAVHTVHPKKPQRPTGHREGPKGNQPSSKLAESERKAPAQDDKDLEISCKVPDDVKTENDEGESVTSSSPTPDGRRLTYAEMLRKKAQSDAAKSDSGDDSRSSDETRDPSEGKSPDDDSPEAKNKTPEVVEEAPVSQKRPEGMTNGYSRRGDFEHRRGNYRYHRDRNDGHEHRRYDHRDWGYGGGRGNGPRDFRGRGGYRPRRGNFNRYYGNSGGRPVPNGSMGGER</sequence>
<reference evidence="6 7" key="1">
    <citation type="submission" date="2024-02" db="EMBL/GenBank/DDBJ databases">
        <authorList>
            <person name="Daric V."/>
            <person name="Darras S."/>
        </authorList>
    </citation>
    <scope>NUCLEOTIDE SEQUENCE [LARGE SCALE GENOMIC DNA]</scope>
</reference>
<feature type="compositionally biased region" description="Polar residues" evidence="4">
    <location>
        <begin position="357"/>
        <end position="373"/>
    </location>
</feature>
<dbReference type="PROSITE" id="PS50961">
    <property type="entry name" value="HTH_LA"/>
    <property type="match status" value="1"/>
</dbReference>
<dbReference type="SUPFAM" id="SSF46785">
    <property type="entry name" value="Winged helix' DNA-binding domain"/>
    <property type="match status" value="1"/>
</dbReference>
<feature type="domain" description="HTH La-type RNA-binding" evidence="5">
    <location>
        <begin position="41"/>
        <end position="130"/>
    </location>
</feature>
<keyword evidence="1" id="KW-0597">Phosphoprotein</keyword>
<dbReference type="CDD" id="cd08031">
    <property type="entry name" value="LARP_4_5_like"/>
    <property type="match status" value="1"/>
</dbReference>
<dbReference type="InterPro" id="IPR036390">
    <property type="entry name" value="WH_DNA-bd_sf"/>
</dbReference>
<dbReference type="EMBL" id="CAWYQH010000002">
    <property type="protein sequence ID" value="CAK8672968.1"/>
    <property type="molecule type" value="Genomic_DNA"/>
</dbReference>
<dbReference type="InterPro" id="IPR006630">
    <property type="entry name" value="La_HTH"/>
</dbReference>
<feature type="compositionally biased region" description="Low complexity" evidence="4">
    <location>
        <begin position="740"/>
        <end position="754"/>
    </location>
</feature>
<dbReference type="Pfam" id="PF26088">
    <property type="entry name" value="RRM_LARP4"/>
    <property type="match status" value="1"/>
</dbReference>
<dbReference type="Proteomes" id="UP001642483">
    <property type="component" value="Unassembled WGS sequence"/>
</dbReference>
<feature type="compositionally biased region" description="Polar residues" evidence="4">
    <location>
        <begin position="207"/>
        <end position="219"/>
    </location>
</feature>
<feature type="region of interest" description="Disordered" evidence="4">
    <location>
        <begin position="207"/>
        <end position="238"/>
    </location>
</feature>
<evidence type="ECO:0000259" key="5">
    <source>
        <dbReference type="PROSITE" id="PS50961"/>
    </source>
</evidence>
<protein>
    <recommendedName>
        <fullName evidence="5">HTH La-type RNA-binding domain-containing protein</fullName>
    </recommendedName>
</protein>
<evidence type="ECO:0000256" key="2">
    <source>
        <dbReference type="ARBA" id="ARBA00022884"/>
    </source>
</evidence>
<dbReference type="PANTHER" id="PTHR22792">
    <property type="entry name" value="LUPUS LA PROTEIN-RELATED"/>
    <property type="match status" value="1"/>
</dbReference>
<proteinExistence type="predicted"/>
<dbReference type="SMART" id="SM00715">
    <property type="entry name" value="LA"/>
    <property type="match status" value="1"/>
</dbReference>
<dbReference type="InterPro" id="IPR058699">
    <property type="entry name" value="RRM_LARP4/4B"/>
</dbReference>
<dbReference type="InterPro" id="IPR036388">
    <property type="entry name" value="WH-like_DNA-bd_sf"/>
</dbReference>
<organism evidence="6 7">
    <name type="scientific">Clavelina lepadiformis</name>
    <name type="common">Light-bulb sea squirt</name>
    <name type="synonym">Ascidia lepadiformis</name>
    <dbReference type="NCBI Taxonomy" id="159417"/>
    <lineage>
        <taxon>Eukaryota</taxon>
        <taxon>Metazoa</taxon>
        <taxon>Chordata</taxon>
        <taxon>Tunicata</taxon>
        <taxon>Ascidiacea</taxon>
        <taxon>Aplousobranchia</taxon>
        <taxon>Clavelinidae</taxon>
        <taxon>Clavelina</taxon>
    </lineage>
</organism>
<feature type="region of interest" description="Disordered" evidence="4">
    <location>
        <begin position="472"/>
        <end position="496"/>
    </location>
</feature>
<gene>
    <name evidence="6" type="ORF">CVLEPA_LOCUS2760</name>
</gene>
<dbReference type="Pfam" id="PF05383">
    <property type="entry name" value="La"/>
    <property type="match status" value="1"/>
</dbReference>
<feature type="compositionally biased region" description="Basic and acidic residues" evidence="4">
    <location>
        <begin position="938"/>
        <end position="953"/>
    </location>
</feature>
<keyword evidence="2 3" id="KW-0694">RNA-binding</keyword>
<feature type="compositionally biased region" description="Polar residues" evidence="4">
    <location>
        <begin position="681"/>
        <end position="698"/>
    </location>
</feature>
<dbReference type="InterPro" id="IPR045180">
    <property type="entry name" value="La_dom_prot"/>
</dbReference>
<dbReference type="Gene3D" id="1.10.10.10">
    <property type="entry name" value="Winged helix-like DNA-binding domain superfamily/Winged helix DNA-binding domain"/>
    <property type="match status" value="1"/>
</dbReference>
<evidence type="ECO:0000256" key="3">
    <source>
        <dbReference type="PROSITE-ProRule" id="PRU00332"/>
    </source>
</evidence>
<dbReference type="PANTHER" id="PTHR22792:SF131">
    <property type="entry name" value="LA-RELATED PROTEIN LARP4B"/>
    <property type="match status" value="1"/>
</dbReference>
<feature type="compositionally biased region" description="Polar residues" evidence="4">
    <location>
        <begin position="765"/>
        <end position="776"/>
    </location>
</feature>
<evidence type="ECO:0000256" key="1">
    <source>
        <dbReference type="ARBA" id="ARBA00022553"/>
    </source>
</evidence>
<feature type="compositionally biased region" description="Polar residues" evidence="4">
    <location>
        <begin position="634"/>
        <end position="656"/>
    </location>
</feature>
<feature type="region of interest" description="Disordered" evidence="4">
    <location>
        <begin position="508"/>
        <end position="1000"/>
    </location>
</feature>
<feature type="compositionally biased region" description="Polar residues" evidence="4">
    <location>
        <begin position="328"/>
        <end position="346"/>
    </location>
</feature>